<evidence type="ECO:0000313" key="1">
    <source>
        <dbReference type="EMBL" id="BCI60635.1"/>
    </source>
</evidence>
<dbReference type="Gene3D" id="2.40.10.370">
    <property type="entry name" value="Protein of unknown function DUF3599"/>
    <property type="match status" value="1"/>
</dbReference>
<sequence>MVTHAARLAIESLYDCTADVYEYRPQKGSGSSITTYCETLVYTAIPCRLSFGSTSSTDNSGEAAKIQQTVKLFIAPEINILAGSKIVVTGREQSTAYCCSGKPARYDTHQEITLDLFERWA</sequence>
<reference evidence="2" key="1">
    <citation type="submission" date="2020-07" db="EMBL/GenBank/DDBJ databases">
        <title>Complete genome sequencing of Clostridia bacterium strain 12CBH8.</title>
        <authorList>
            <person name="Sakamoto M."/>
            <person name="Murakami T."/>
            <person name="Mori H."/>
        </authorList>
    </citation>
    <scope>NUCLEOTIDE SEQUENCE [LARGE SCALE GENOMIC DNA]</scope>
    <source>
        <strain evidence="2">12CBH8</strain>
    </source>
</reference>
<dbReference type="EMBL" id="AP023321">
    <property type="protein sequence ID" value="BCI60635.1"/>
    <property type="molecule type" value="Genomic_DNA"/>
</dbReference>
<dbReference type="AlphaFoldDB" id="A0A7I8D3Q1"/>
<proteinExistence type="predicted"/>
<dbReference type="KEGG" id="sman:C12CBH8_12740"/>
<dbReference type="Proteomes" id="UP000593890">
    <property type="component" value="Chromosome"/>
</dbReference>
<name>A0A7I8D3Q1_9FIRM</name>
<gene>
    <name evidence="1" type="ORF">C12CBH8_12740</name>
</gene>
<accession>A0A7I8D3Q1</accession>
<protein>
    <submittedName>
        <fullName evidence="1">Uncharacterized protein</fullName>
    </submittedName>
</protein>
<organism evidence="1 2">
    <name type="scientific">Solibaculum mannosilyticum</name>
    <dbReference type="NCBI Taxonomy" id="2780922"/>
    <lineage>
        <taxon>Bacteria</taxon>
        <taxon>Bacillati</taxon>
        <taxon>Bacillota</taxon>
        <taxon>Clostridia</taxon>
        <taxon>Eubacteriales</taxon>
        <taxon>Oscillospiraceae</taxon>
        <taxon>Solibaculum</taxon>
    </lineage>
</organism>
<keyword evidence="2" id="KW-1185">Reference proteome</keyword>
<dbReference type="InterPro" id="IPR038667">
    <property type="entry name" value="XkdH-like_sf"/>
</dbReference>
<evidence type="ECO:0000313" key="2">
    <source>
        <dbReference type="Proteomes" id="UP000593890"/>
    </source>
</evidence>